<keyword evidence="1" id="KW-1015">Disulfide bond</keyword>
<dbReference type="Gene3D" id="2.40.10.10">
    <property type="entry name" value="Trypsin-like serine proteases"/>
    <property type="match status" value="2"/>
</dbReference>
<evidence type="ECO:0000256" key="1">
    <source>
        <dbReference type="ARBA" id="ARBA00023157"/>
    </source>
</evidence>
<protein>
    <submittedName>
        <fullName evidence="4">Trypsin domain containing protein</fullName>
    </submittedName>
</protein>
<dbReference type="OrthoDB" id="10059102at2759"/>
<dbReference type="InterPro" id="IPR043504">
    <property type="entry name" value="Peptidase_S1_PA_chymotrypsin"/>
</dbReference>
<feature type="non-terminal residue" evidence="4">
    <location>
        <position position="232"/>
    </location>
</feature>
<dbReference type="SUPFAM" id="SSF50494">
    <property type="entry name" value="Trypsin-like serine proteases"/>
    <property type="match status" value="1"/>
</dbReference>
<dbReference type="InterPro" id="IPR001254">
    <property type="entry name" value="Trypsin_dom"/>
</dbReference>
<dbReference type="InterPro" id="IPR018114">
    <property type="entry name" value="TRYPSIN_HIS"/>
</dbReference>
<reference evidence="4" key="1">
    <citation type="submission" date="2017-03" db="EMBL/GenBank/DDBJ databases">
        <title>Genome of the blue death feigning beetle - Asbolus verrucosus.</title>
        <authorList>
            <person name="Rider S.D."/>
        </authorList>
    </citation>
    <scope>NUCLEOTIDE SEQUENCE [LARGE SCALE GENOMIC DNA]</scope>
    <source>
        <strain evidence="4">Butters</strain>
        <tissue evidence="4">Head and leg muscle</tissue>
    </source>
</reference>
<dbReference type="PRINTS" id="PR00722">
    <property type="entry name" value="CHYMOTRYPSIN"/>
</dbReference>
<dbReference type="CDD" id="cd00190">
    <property type="entry name" value="Tryp_SPc"/>
    <property type="match status" value="1"/>
</dbReference>
<dbReference type="EMBL" id="QDEB01101458">
    <property type="protein sequence ID" value="RZC31910.1"/>
    <property type="molecule type" value="Genomic_DNA"/>
</dbReference>
<evidence type="ECO:0000313" key="5">
    <source>
        <dbReference type="Proteomes" id="UP000292052"/>
    </source>
</evidence>
<dbReference type="InterPro" id="IPR001314">
    <property type="entry name" value="Peptidase_S1A"/>
</dbReference>
<evidence type="ECO:0000259" key="3">
    <source>
        <dbReference type="PROSITE" id="PS50240"/>
    </source>
</evidence>
<organism evidence="4 5">
    <name type="scientific">Asbolus verrucosus</name>
    <name type="common">Desert ironclad beetle</name>
    <dbReference type="NCBI Taxonomy" id="1661398"/>
    <lineage>
        <taxon>Eukaryota</taxon>
        <taxon>Metazoa</taxon>
        <taxon>Ecdysozoa</taxon>
        <taxon>Arthropoda</taxon>
        <taxon>Hexapoda</taxon>
        <taxon>Insecta</taxon>
        <taxon>Pterygota</taxon>
        <taxon>Neoptera</taxon>
        <taxon>Endopterygota</taxon>
        <taxon>Coleoptera</taxon>
        <taxon>Polyphaga</taxon>
        <taxon>Cucujiformia</taxon>
        <taxon>Tenebrionidae</taxon>
        <taxon>Pimeliinae</taxon>
        <taxon>Asbolus</taxon>
    </lineage>
</organism>
<dbReference type="InterPro" id="IPR009003">
    <property type="entry name" value="Peptidase_S1_PA"/>
</dbReference>
<accession>A0A482VGV7</accession>
<comment type="caution">
    <text evidence="4">The sequence shown here is derived from an EMBL/GenBank/DDBJ whole genome shotgun (WGS) entry which is preliminary data.</text>
</comment>
<dbReference type="SMART" id="SM00020">
    <property type="entry name" value="Tryp_SPc"/>
    <property type="match status" value="1"/>
</dbReference>
<proteinExistence type="inferred from homology"/>
<dbReference type="GO" id="GO:0004252">
    <property type="term" value="F:serine-type endopeptidase activity"/>
    <property type="evidence" value="ECO:0007669"/>
    <property type="project" value="InterPro"/>
</dbReference>
<dbReference type="FunFam" id="2.40.10.10:FF:000002">
    <property type="entry name" value="Transmembrane protease serine"/>
    <property type="match status" value="1"/>
</dbReference>
<evidence type="ECO:0000256" key="2">
    <source>
        <dbReference type="ARBA" id="ARBA00024195"/>
    </source>
</evidence>
<dbReference type="Pfam" id="PF00089">
    <property type="entry name" value="Trypsin"/>
    <property type="match status" value="1"/>
</dbReference>
<gene>
    <name evidence="4" type="ORF">BDFB_005276</name>
</gene>
<dbReference type="PANTHER" id="PTHR24256">
    <property type="entry name" value="TRYPTASE-RELATED"/>
    <property type="match status" value="1"/>
</dbReference>
<dbReference type="STRING" id="1661398.A0A482VGV7"/>
<feature type="domain" description="Peptidase S1" evidence="3">
    <location>
        <begin position="1"/>
        <end position="212"/>
    </location>
</feature>
<keyword evidence="5" id="KW-1185">Reference proteome</keyword>
<dbReference type="Proteomes" id="UP000292052">
    <property type="component" value="Unassembled WGS sequence"/>
</dbReference>
<dbReference type="FunFam" id="2.40.10.10:FF:000068">
    <property type="entry name" value="transmembrane protease serine 2"/>
    <property type="match status" value="1"/>
</dbReference>
<sequence length="232" mass="26103">ASIRYEKMPLCGGAIIDKRHILTAAHCFRMKNIASPANLYVVVGNLHVSEETVLKKVQQLFIHEDYSPYFYHNDIAVLRIAGTFENWTDEIQPINLTETSITSGICTVSGWGNNLYLEKSGTQWLYSMEVPIVDWTFCNEQFTKSGIPLEDKVICAGAIEKDSCQRDSGGPLVCSDTLSGIVSYGVHCDRENYPGIYTEVAKYINWIEQQKQSPDPKIDETYPLIIIVTVLL</sequence>
<evidence type="ECO:0000313" key="4">
    <source>
        <dbReference type="EMBL" id="RZC31910.1"/>
    </source>
</evidence>
<dbReference type="PROSITE" id="PS50240">
    <property type="entry name" value="TRYPSIN_DOM"/>
    <property type="match status" value="1"/>
</dbReference>
<dbReference type="InterPro" id="IPR051487">
    <property type="entry name" value="Ser/Thr_Proteases_Immune/Dev"/>
</dbReference>
<comment type="similarity">
    <text evidence="2">Belongs to the peptidase S1 family. CLIP subfamily.</text>
</comment>
<dbReference type="PROSITE" id="PS00134">
    <property type="entry name" value="TRYPSIN_HIS"/>
    <property type="match status" value="1"/>
</dbReference>
<dbReference type="GO" id="GO:0006508">
    <property type="term" value="P:proteolysis"/>
    <property type="evidence" value="ECO:0007669"/>
    <property type="project" value="InterPro"/>
</dbReference>
<name>A0A482VGV7_ASBVE</name>
<feature type="non-terminal residue" evidence="4">
    <location>
        <position position="1"/>
    </location>
</feature>
<dbReference type="AlphaFoldDB" id="A0A482VGV7"/>